<protein>
    <submittedName>
        <fullName evidence="2">SDR family oxidoreductase</fullName>
    </submittedName>
</protein>
<dbReference type="InterPro" id="IPR052718">
    <property type="entry name" value="NmrA-type_oxidoreductase"/>
</dbReference>
<reference evidence="2 3" key="1">
    <citation type="submission" date="2022-04" db="EMBL/GenBank/DDBJ databases">
        <title>The arsenic-methylating capacity of Chitinophaga filiformis YT5 during chitin decomposition.</title>
        <authorList>
            <person name="Chen G."/>
            <person name="Liang Y."/>
        </authorList>
    </citation>
    <scope>NUCLEOTIDE SEQUENCE [LARGE SCALE GENOMIC DNA]</scope>
    <source>
        <strain evidence="2 3">YT5</strain>
    </source>
</reference>
<sequence length="292" mass="31104">MGKILITGVTGHLGRIVLDKLLTKVPASGVKVLVRDEAKAAPFRQLGVEVAIGSYDDKASLIAAFKDVDKLYFVSGSDTAARGRQHENVVNAAVEAKVGHVVYTSFQRKNETSTSSIYFIASTHLLTENLLKSSGLKYTILKHGIYTEMIPIFVGDKIFETGVIFQPGGEGRTAYALRSDLAEAAVAVLTGQGHENKSYELTGPEAVSYAEIAAKISAITGKNVSYVSPTPEVFTAELTKAGVPSEYIGLFAGFSVANKEGEFASVSSDLEKLIGRKGGSVEAYLQQVYGGK</sequence>
<dbReference type="Gene3D" id="3.40.50.720">
    <property type="entry name" value="NAD(P)-binding Rossmann-like Domain"/>
    <property type="match status" value="1"/>
</dbReference>
<dbReference type="CDD" id="cd05269">
    <property type="entry name" value="TMR_SDR_a"/>
    <property type="match status" value="1"/>
</dbReference>
<dbReference type="Proteomes" id="UP000830198">
    <property type="component" value="Chromosome"/>
</dbReference>
<accession>A0ABY4I6F3</accession>
<dbReference type="Gene3D" id="3.90.25.10">
    <property type="entry name" value="UDP-galactose 4-epimerase, domain 1"/>
    <property type="match status" value="1"/>
</dbReference>
<organism evidence="2 3">
    <name type="scientific">Chitinophaga filiformis</name>
    <name type="common">Myxococcus filiformis</name>
    <name type="synonym">Flexibacter filiformis</name>
    <dbReference type="NCBI Taxonomy" id="104663"/>
    <lineage>
        <taxon>Bacteria</taxon>
        <taxon>Pseudomonadati</taxon>
        <taxon>Bacteroidota</taxon>
        <taxon>Chitinophagia</taxon>
        <taxon>Chitinophagales</taxon>
        <taxon>Chitinophagaceae</taxon>
        <taxon>Chitinophaga</taxon>
    </lineage>
</organism>
<dbReference type="SUPFAM" id="SSF51735">
    <property type="entry name" value="NAD(P)-binding Rossmann-fold domains"/>
    <property type="match status" value="1"/>
</dbReference>
<dbReference type="InterPro" id="IPR036291">
    <property type="entry name" value="NAD(P)-bd_dom_sf"/>
</dbReference>
<dbReference type="Pfam" id="PF05368">
    <property type="entry name" value="NmrA"/>
    <property type="match status" value="1"/>
</dbReference>
<evidence type="ECO:0000313" key="3">
    <source>
        <dbReference type="Proteomes" id="UP000830198"/>
    </source>
</evidence>
<dbReference type="RefSeq" id="WP_247812534.1">
    <property type="nucleotide sequence ID" value="NZ_CP095855.1"/>
</dbReference>
<keyword evidence="3" id="KW-1185">Reference proteome</keyword>
<feature type="domain" description="NmrA-like" evidence="1">
    <location>
        <begin position="3"/>
        <end position="284"/>
    </location>
</feature>
<dbReference type="PANTHER" id="PTHR47129:SF1">
    <property type="entry name" value="NMRA-LIKE DOMAIN-CONTAINING PROTEIN"/>
    <property type="match status" value="1"/>
</dbReference>
<evidence type="ECO:0000259" key="1">
    <source>
        <dbReference type="Pfam" id="PF05368"/>
    </source>
</evidence>
<dbReference type="EMBL" id="CP095855">
    <property type="protein sequence ID" value="UPK70306.1"/>
    <property type="molecule type" value="Genomic_DNA"/>
</dbReference>
<dbReference type="InterPro" id="IPR008030">
    <property type="entry name" value="NmrA-like"/>
</dbReference>
<proteinExistence type="predicted"/>
<name>A0ABY4I6F3_CHIFI</name>
<evidence type="ECO:0000313" key="2">
    <source>
        <dbReference type="EMBL" id="UPK70306.1"/>
    </source>
</evidence>
<gene>
    <name evidence="2" type="ORF">MYF79_03240</name>
</gene>
<dbReference type="PANTHER" id="PTHR47129">
    <property type="entry name" value="QUINONE OXIDOREDUCTASE 2"/>
    <property type="match status" value="1"/>
</dbReference>